<sequence>MLLALLASGPGLADRLETVIEGVDGALLSNVRAHLGLVAAERLDPLSVWRLRQLSSEARQEIRDALQPFGYYQPRIEVRLEALDQEGHWRASIRIDPGQATTVRELDIEILGEGRADPALIAWQEAWPLGPEQRLIHADFERAWQDLVQLAEQRGYFDAQFLQRQVVVDPDRARADVSLHFDTGRRYRFAGYDSEGHPFSERLIRRLSILEPGEPYTRERVDEQREVLVRSGLFQRVVVEEDRLADSEDLRLHYQLEARPRDSYRATLGFGTDTGARLQLGWIRHYLSSRGNRLDLGFGAQQKDSEFVFRGNYFHPRGSQPFDFWTAGVVFRREQDDFRFIDENRIEPVFDSFSGRREQAELIFGRLQERPAPFEGVSPIEERLFVSILNERFDALRERRFSTENQALFDAYPELEPFLQNETQTVALGASWRLFNVSGTGFEAEGQVIDARITGASETLGSDVSFLQGYIGARWHRLFGDRHKLLLRAEAGYTEAATETLDLSLDDRTLRLSITELPERYRFKTGGDRTIRGYAFEALSTNRNGGNHLLAASAEYEYRVAENWSLAAFYDIGNAFNDIDQLELKRGVGAGFRFYTLIGPIQVDLARALDDVDKPLRLHLTIGTRLL</sequence>
<keyword evidence="2" id="KW-0472">Membrane</keyword>
<dbReference type="InterPro" id="IPR035243">
    <property type="entry name" value="TamA_POTRA_Dom_1"/>
</dbReference>
<evidence type="ECO:0000313" key="6">
    <source>
        <dbReference type="Proteomes" id="UP000066624"/>
    </source>
</evidence>
<dbReference type="KEGG" id="wma:WM2015_2723"/>
<proteinExistence type="predicted"/>
<dbReference type="Gene3D" id="2.40.160.50">
    <property type="entry name" value="membrane protein fhac: a member of the omp85/tpsb transporter family"/>
    <property type="match status" value="1"/>
</dbReference>
<protein>
    <submittedName>
        <fullName evidence="5">Uncharacterized protein</fullName>
    </submittedName>
</protein>
<name>A0A0K0XZN2_9GAMM</name>
<accession>A0A0K0XZN2</accession>
<dbReference type="Proteomes" id="UP000066624">
    <property type="component" value="Chromosome"/>
</dbReference>
<comment type="subcellular location">
    <subcellularLocation>
        <location evidence="1">Membrane</location>
    </subcellularLocation>
</comment>
<dbReference type="Gene3D" id="3.10.20.310">
    <property type="entry name" value="membrane protein fhac"/>
    <property type="match status" value="3"/>
</dbReference>
<feature type="domain" description="TamA POTRA" evidence="4">
    <location>
        <begin position="19"/>
        <end position="97"/>
    </location>
</feature>
<dbReference type="GO" id="GO:0019867">
    <property type="term" value="C:outer membrane"/>
    <property type="evidence" value="ECO:0007669"/>
    <property type="project" value="InterPro"/>
</dbReference>
<dbReference type="Pfam" id="PF01103">
    <property type="entry name" value="Omp85"/>
    <property type="match status" value="1"/>
</dbReference>
<organism evidence="5 6">
    <name type="scientific">Wenzhouxiangella marina</name>
    <dbReference type="NCBI Taxonomy" id="1579979"/>
    <lineage>
        <taxon>Bacteria</taxon>
        <taxon>Pseudomonadati</taxon>
        <taxon>Pseudomonadota</taxon>
        <taxon>Gammaproteobacteria</taxon>
        <taxon>Chromatiales</taxon>
        <taxon>Wenzhouxiangellaceae</taxon>
        <taxon>Wenzhouxiangella</taxon>
    </lineage>
</organism>
<evidence type="ECO:0000313" key="5">
    <source>
        <dbReference type="EMBL" id="AKS43081.1"/>
    </source>
</evidence>
<dbReference type="STRING" id="1579979.WM2015_2723"/>
<dbReference type="AlphaFoldDB" id="A0A0K0XZN2"/>
<dbReference type="InterPro" id="IPR000184">
    <property type="entry name" value="Bac_surfAg_D15"/>
</dbReference>
<feature type="domain" description="Bacterial surface antigen (D15)" evidence="3">
    <location>
        <begin position="427"/>
        <end position="625"/>
    </location>
</feature>
<evidence type="ECO:0000256" key="2">
    <source>
        <dbReference type="ARBA" id="ARBA00023136"/>
    </source>
</evidence>
<dbReference type="Pfam" id="PF17243">
    <property type="entry name" value="POTRA_TamA_1"/>
    <property type="match status" value="1"/>
</dbReference>
<evidence type="ECO:0000259" key="4">
    <source>
        <dbReference type="Pfam" id="PF17243"/>
    </source>
</evidence>
<dbReference type="EMBL" id="CP012154">
    <property type="protein sequence ID" value="AKS43081.1"/>
    <property type="molecule type" value="Genomic_DNA"/>
</dbReference>
<gene>
    <name evidence="5" type="ORF">WM2015_2723</name>
</gene>
<evidence type="ECO:0000259" key="3">
    <source>
        <dbReference type="Pfam" id="PF01103"/>
    </source>
</evidence>
<evidence type="ECO:0000256" key="1">
    <source>
        <dbReference type="ARBA" id="ARBA00004370"/>
    </source>
</evidence>
<keyword evidence="6" id="KW-1185">Reference proteome</keyword>
<reference evidence="5 6" key="1">
    <citation type="submission" date="2015-07" db="EMBL/GenBank/DDBJ databases">
        <authorList>
            <person name="Noorani M."/>
        </authorList>
    </citation>
    <scope>NUCLEOTIDE SEQUENCE [LARGE SCALE GENOMIC DNA]</scope>
    <source>
        <strain evidence="5 6">KCTC 42284</strain>
    </source>
</reference>